<dbReference type="InterPro" id="IPR013766">
    <property type="entry name" value="Thioredoxin_domain"/>
</dbReference>
<evidence type="ECO:0000256" key="2">
    <source>
        <dbReference type="ARBA" id="ARBA00022748"/>
    </source>
</evidence>
<dbReference type="Proteomes" id="UP000808914">
    <property type="component" value="Unassembled WGS sequence"/>
</dbReference>
<comment type="caution">
    <text evidence="8">The sequence shown here is derived from an EMBL/GenBank/DDBJ whole genome shotgun (WGS) entry which is preliminary data.</text>
</comment>
<dbReference type="InterPro" id="IPR036249">
    <property type="entry name" value="Thioredoxin-like_sf"/>
</dbReference>
<dbReference type="NCBIfam" id="NF002854">
    <property type="entry name" value="PRK03147.1"/>
    <property type="match status" value="1"/>
</dbReference>
<dbReference type="Pfam" id="PF00578">
    <property type="entry name" value="AhpC-TSA"/>
    <property type="match status" value="1"/>
</dbReference>
<keyword evidence="6" id="KW-0472">Membrane</keyword>
<evidence type="ECO:0000256" key="5">
    <source>
        <dbReference type="ARBA" id="ARBA00023284"/>
    </source>
</evidence>
<dbReference type="PROSITE" id="PS51352">
    <property type="entry name" value="THIOREDOXIN_2"/>
    <property type="match status" value="1"/>
</dbReference>
<dbReference type="RefSeq" id="WP_380898018.1">
    <property type="nucleotide sequence ID" value="NZ_JAFBER010000007.1"/>
</dbReference>
<comment type="subcellular location">
    <subcellularLocation>
        <location evidence="1">Cell envelope</location>
    </subcellularLocation>
</comment>
<keyword evidence="9" id="KW-1185">Reference proteome</keyword>
<feature type="domain" description="Thioredoxin" evidence="7">
    <location>
        <begin position="48"/>
        <end position="187"/>
    </location>
</feature>
<dbReference type="SUPFAM" id="SSF52833">
    <property type="entry name" value="Thioredoxin-like"/>
    <property type="match status" value="1"/>
</dbReference>
<evidence type="ECO:0000256" key="4">
    <source>
        <dbReference type="ARBA" id="ARBA00023157"/>
    </source>
</evidence>
<keyword evidence="2" id="KW-0201">Cytochrome c-type biogenesis</keyword>
<keyword evidence="3" id="KW-0735">Signal-anchor</keyword>
<gene>
    <name evidence="8" type="ORF">JOD45_001548</name>
</gene>
<organism evidence="8 9">
    <name type="scientific">Scopulibacillus daqui</name>
    <dbReference type="NCBI Taxonomy" id="1469162"/>
    <lineage>
        <taxon>Bacteria</taxon>
        <taxon>Bacillati</taxon>
        <taxon>Bacillota</taxon>
        <taxon>Bacilli</taxon>
        <taxon>Bacillales</taxon>
        <taxon>Sporolactobacillaceae</taxon>
        <taxon>Scopulibacillus</taxon>
    </lineage>
</organism>
<dbReference type="InterPro" id="IPR050553">
    <property type="entry name" value="Thioredoxin_ResA/DsbE_sf"/>
</dbReference>
<dbReference type="Gene3D" id="3.40.30.10">
    <property type="entry name" value="Glutaredoxin"/>
    <property type="match status" value="1"/>
</dbReference>
<dbReference type="CDD" id="cd02966">
    <property type="entry name" value="TlpA_like_family"/>
    <property type="match status" value="1"/>
</dbReference>
<dbReference type="PANTHER" id="PTHR42852">
    <property type="entry name" value="THIOL:DISULFIDE INTERCHANGE PROTEIN DSBE"/>
    <property type="match status" value="1"/>
</dbReference>
<name>A0ABS2Q1D8_9BACL</name>
<protein>
    <submittedName>
        <fullName evidence="8">Peroxiredoxin</fullName>
    </submittedName>
</protein>
<reference evidence="8 9" key="1">
    <citation type="submission" date="2021-01" db="EMBL/GenBank/DDBJ databases">
        <title>Genomic Encyclopedia of Type Strains, Phase IV (KMG-IV): sequencing the most valuable type-strain genomes for metagenomic binning, comparative biology and taxonomic classification.</title>
        <authorList>
            <person name="Goeker M."/>
        </authorList>
    </citation>
    <scope>NUCLEOTIDE SEQUENCE [LARGE SCALE GENOMIC DNA]</scope>
    <source>
        <strain evidence="8 9">DSM 28236</strain>
    </source>
</reference>
<keyword evidence="6" id="KW-0812">Transmembrane</keyword>
<keyword evidence="4" id="KW-1015">Disulfide bond</keyword>
<dbReference type="InterPro" id="IPR000866">
    <property type="entry name" value="AhpC/TSA"/>
</dbReference>
<evidence type="ECO:0000256" key="6">
    <source>
        <dbReference type="SAM" id="Phobius"/>
    </source>
</evidence>
<evidence type="ECO:0000313" key="9">
    <source>
        <dbReference type="Proteomes" id="UP000808914"/>
    </source>
</evidence>
<keyword evidence="5" id="KW-0676">Redox-active center</keyword>
<accession>A0ABS2Q1D8</accession>
<keyword evidence="6" id="KW-1133">Transmembrane helix</keyword>
<dbReference type="PANTHER" id="PTHR42852:SF6">
    <property type="entry name" value="THIOL:DISULFIDE INTERCHANGE PROTEIN DSBE"/>
    <property type="match status" value="1"/>
</dbReference>
<sequence length="187" mass="21441">MTAIILNSEVMRMHPRKKRLVIRTVIILLLAAAIGFTIYQIFNKDKTVATGDKAPDFVLTDVNGHQVKLSDFKGKAVMLNFWATWCDPCKKEMPYIENVYKTLNKKKIVILAVNIGESQFAVQNFMDKYHIDFPIVMDKNRDVTDAYHIGPIPTTFFINKDGEIEEKVVGSMPSEKYIRQKLSEIEP</sequence>
<evidence type="ECO:0000256" key="3">
    <source>
        <dbReference type="ARBA" id="ARBA00022968"/>
    </source>
</evidence>
<evidence type="ECO:0000256" key="1">
    <source>
        <dbReference type="ARBA" id="ARBA00004196"/>
    </source>
</evidence>
<dbReference type="EMBL" id="JAFBER010000007">
    <property type="protein sequence ID" value="MBM7645337.1"/>
    <property type="molecule type" value="Genomic_DNA"/>
</dbReference>
<evidence type="ECO:0000313" key="8">
    <source>
        <dbReference type="EMBL" id="MBM7645337.1"/>
    </source>
</evidence>
<evidence type="ECO:0000259" key="7">
    <source>
        <dbReference type="PROSITE" id="PS51352"/>
    </source>
</evidence>
<feature type="transmembrane region" description="Helical" evidence="6">
    <location>
        <begin position="20"/>
        <end position="42"/>
    </location>
</feature>
<proteinExistence type="predicted"/>